<feature type="domain" description="Signal transduction histidine kinase subgroup 3 dimerisation and phosphoacceptor" evidence="5">
    <location>
        <begin position="802"/>
        <end position="867"/>
    </location>
</feature>
<gene>
    <name evidence="6" type="ORF">GCM10023313_32100</name>
</gene>
<protein>
    <recommendedName>
        <fullName evidence="8">Two component regulator with propeller domain</fullName>
    </recommendedName>
</protein>
<dbReference type="Pfam" id="PF07730">
    <property type="entry name" value="HisKA_3"/>
    <property type="match status" value="1"/>
</dbReference>
<dbReference type="InterPro" id="IPR036890">
    <property type="entry name" value="HATPase_C_sf"/>
</dbReference>
<dbReference type="EMBL" id="BAABJI010000002">
    <property type="protein sequence ID" value="GAA4925211.1"/>
    <property type="molecule type" value="Genomic_DNA"/>
</dbReference>
<reference evidence="7" key="1">
    <citation type="journal article" date="2019" name="Int. J. Syst. Evol. Microbiol.">
        <title>The Global Catalogue of Microorganisms (GCM) 10K type strain sequencing project: providing services to taxonomists for standard genome sequencing and annotation.</title>
        <authorList>
            <consortium name="The Broad Institute Genomics Platform"/>
            <consortium name="The Broad Institute Genome Sequencing Center for Infectious Disease"/>
            <person name="Wu L."/>
            <person name="Ma J."/>
        </authorList>
    </citation>
    <scope>NUCLEOTIDE SEQUENCE [LARGE SCALE GENOMIC DNA]</scope>
    <source>
        <strain evidence="7">JCM 18283</strain>
    </source>
</reference>
<dbReference type="SUPFAM" id="SSF63829">
    <property type="entry name" value="Calcium-dependent phosphotriesterase"/>
    <property type="match status" value="2"/>
</dbReference>
<evidence type="ECO:0000259" key="3">
    <source>
        <dbReference type="Pfam" id="PF02518"/>
    </source>
</evidence>
<dbReference type="InterPro" id="IPR011110">
    <property type="entry name" value="Reg_prop"/>
</dbReference>
<evidence type="ECO:0000256" key="2">
    <source>
        <dbReference type="SAM" id="Phobius"/>
    </source>
</evidence>
<dbReference type="Gene3D" id="2.60.40.10">
    <property type="entry name" value="Immunoglobulins"/>
    <property type="match status" value="1"/>
</dbReference>
<dbReference type="InterPro" id="IPR013783">
    <property type="entry name" value="Ig-like_fold"/>
</dbReference>
<dbReference type="PANTHER" id="PTHR43547">
    <property type="entry name" value="TWO-COMPONENT HISTIDINE KINASE"/>
    <property type="match status" value="1"/>
</dbReference>
<keyword evidence="7" id="KW-1185">Reference proteome</keyword>
<keyword evidence="2" id="KW-0472">Membrane</keyword>
<evidence type="ECO:0000256" key="1">
    <source>
        <dbReference type="ARBA" id="ARBA00022553"/>
    </source>
</evidence>
<dbReference type="InterPro" id="IPR015943">
    <property type="entry name" value="WD40/YVTN_repeat-like_dom_sf"/>
</dbReference>
<comment type="caution">
    <text evidence="6">The sequence shown here is derived from an EMBL/GenBank/DDBJ whole genome shotgun (WGS) entry which is preliminary data.</text>
</comment>
<keyword evidence="1" id="KW-0597">Phosphoprotein</keyword>
<evidence type="ECO:0000313" key="6">
    <source>
        <dbReference type="EMBL" id="GAA4925211.1"/>
    </source>
</evidence>
<dbReference type="InterPro" id="IPR011123">
    <property type="entry name" value="Y_Y_Y"/>
</dbReference>
<accession>A0ABP9G459</accession>
<evidence type="ECO:0008006" key="8">
    <source>
        <dbReference type="Google" id="ProtNLM"/>
    </source>
</evidence>
<dbReference type="SUPFAM" id="SSF101898">
    <property type="entry name" value="NHL repeat"/>
    <property type="match status" value="1"/>
</dbReference>
<dbReference type="Gene3D" id="3.30.565.10">
    <property type="entry name" value="Histidine kinase-like ATPase, C-terminal domain"/>
    <property type="match status" value="1"/>
</dbReference>
<dbReference type="Pfam" id="PF07494">
    <property type="entry name" value="Reg_prop"/>
    <property type="match status" value="4"/>
</dbReference>
<dbReference type="Gene3D" id="2.130.10.10">
    <property type="entry name" value="YVTN repeat-like/Quinoprotein amine dehydrogenase"/>
    <property type="match status" value="3"/>
</dbReference>
<dbReference type="SUPFAM" id="SSF55874">
    <property type="entry name" value="ATPase domain of HSP90 chaperone/DNA topoisomerase II/histidine kinase"/>
    <property type="match status" value="1"/>
</dbReference>
<feature type="domain" description="Two component regulator three Y" evidence="4">
    <location>
        <begin position="701"/>
        <end position="762"/>
    </location>
</feature>
<dbReference type="Proteomes" id="UP001501436">
    <property type="component" value="Unassembled WGS sequence"/>
</dbReference>
<keyword evidence="2" id="KW-0812">Transmembrane</keyword>
<evidence type="ECO:0000313" key="7">
    <source>
        <dbReference type="Proteomes" id="UP001501436"/>
    </source>
</evidence>
<name>A0ABP9G459_9SPHI</name>
<dbReference type="Gene3D" id="1.20.5.1930">
    <property type="match status" value="1"/>
</dbReference>
<evidence type="ECO:0000259" key="5">
    <source>
        <dbReference type="Pfam" id="PF07730"/>
    </source>
</evidence>
<dbReference type="InterPro" id="IPR011712">
    <property type="entry name" value="Sig_transdc_His_kin_sub3_dim/P"/>
</dbReference>
<dbReference type="Pfam" id="PF07495">
    <property type="entry name" value="Y_Y_Y"/>
    <property type="match status" value="1"/>
</dbReference>
<dbReference type="RefSeq" id="WP_345332558.1">
    <property type="nucleotide sequence ID" value="NZ_BAABJI010000002.1"/>
</dbReference>
<organism evidence="6 7">
    <name type="scientific">Mucilaginibacter defluvii</name>
    <dbReference type="NCBI Taxonomy" id="1196019"/>
    <lineage>
        <taxon>Bacteria</taxon>
        <taxon>Pseudomonadati</taxon>
        <taxon>Bacteroidota</taxon>
        <taxon>Sphingobacteriia</taxon>
        <taxon>Sphingobacteriales</taxon>
        <taxon>Sphingobacteriaceae</taxon>
        <taxon>Mucilaginibacter</taxon>
    </lineage>
</organism>
<proteinExistence type="predicted"/>
<dbReference type="CDD" id="cd16917">
    <property type="entry name" value="HATPase_UhpB-NarQ-NarX-like"/>
    <property type="match status" value="1"/>
</dbReference>
<feature type="domain" description="Histidine kinase/HSP90-like ATPase" evidence="3">
    <location>
        <begin position="912"/>
        <end position="1003"/>
    </location>
</feature>
<dbReference type="InterPro" id="IPR003594">
    <property type="entry name" value="HATPase_dom"/>
</dbReference>
<keyword evidence="2" id="KW-1133">Transmembrane helix</keyword>
<evidence type="ECO:0000259" key="4">
    <source>
        <dbReference type="Pfam" id="PF07495"/>
    </source>
</evidence>
<dbReference type="PANTHER" id="PTHR43547:SF2">
    <property type="entry name" value="HYBRID SIGNAL TRANSDUCTION HISTIDINE KINASE C"/>
    <property type="match status" value="1"/>
</dbReference>
<sequence>MAFGITPDIFFKKIGVEQGLSHRKVNCIIQDRRGFLWFGTDDGLNRFDGKYFVSFRYQHHNKGCISGNIISDIYEDKDGLLWIATQDGGMSRYDYRLPAARQFKQFRHNPHNPDGIPENTINKIAEDASGNLWLGTSSHFTVRFNKKTERFDIPVKKGTRCVYALAMTDHDTLLIGRAGGGLMKINTRTLEVNTNPKYDDLYAKLPHVTITTIFKDQGNNIWLGSWDKAVYRLDAATGEEQVIGRQLHQKSIPPDDYVSFANSGDSGIWMAGKNTGLVRYEPRTQNITRYRHEDAEEGSIADDHVNVVYRDFKGVLWVGTNNGISMYNPLFKPFVQYQLPDAATDVITYDFYQLDNGRLLIGTSNGLYYKHEKTGKLTHLPLKYRGQRLAVTKFYMDVDQRFYIGTDYTLFRFDPYELKLWPLPHTDEDPVMKKLISSRIVSIVRDTLEHHPVLWVSPYGHFLAYYDLHDQRWVSRADSGRTILKRYNIADNLIRKIIKDRKGNLLLATFKTGMGLFEGGKKPIRYFMNDTENRYTLSSNDVFDIQEDYSGNLWVSTFGGGVNFYSYRRHKFYHLSESSNLTEGMQLDQQDNLWMLCNGHIHKYDPLTRVYSCYDLPRLQHTGGVTGYIFRDRQGTFYAAGVNYYITFRPEAVAKIRPDPMIYFTDFRVHNKSFNQFLYQKKVELNYTENQISIEYAAPEYSGDNLQYAYMLEGFDKDWVIAGKKNIAEYANLKGGNYKFKVRATNWKGSFTEKQSEIFIIITPPYWQRSWFFILMIFLVGGLIYLIYRYRINVLLEQQAIRNGIAQDLHDQVGATLSSISLYSEVARKHQEHGNQTQLNQVLNIISNTANEMVSEMGDIVWAINPGNDHIESVFNRIRQYAEPLCAVKKIDFKLRYDPGIVSGTVDMRVRKNLYLIIKEGINNAIKHSQCRHLMVSLLRNGEIVELMICDDGIGFNLEQALIQNSGMNGNGVKNIWSRAEDMKADIKIDSGRSAGTSICICFNTIRCKSFKAIK</sequence>
<dbReference type="Pfam" id="PF02518">
    <property type="entry name" value="HATPase_c"/>
    <property type="match status" value="1"/>
</dbReference>
<feature type="transmembrane region" description="Helical" evidence="2">
    <location>
        <begin position="770"/>
        <end position="788"/>
    </location>
</feature>